<dbReference type="EMBL" id="JDRY01000059">
    <property type="protein sequence ID" value="KGM97973.1"/>
    <property type="molecule type" value="Genomic_DNA"/>
</dbReference>
<dbReference type="PRINTS" id="PR00034">
    <property type="entry name" value="HTHCRP"/>
</dbReference>
<protein>
    <submittedName>
        <fullName evidence="6">Crp/Fnr family transcriptional regulator</fullName>
    </submittedName>
</protein>
<dbReference type="InterPro" id="IPR014710">
    <property type="entry name" value="RmlC-like_jellyroll"/>
</dbReference>
<evidence type="ECO:0000313" key="7">
    <source>
        <dbReference type="Proteomes" id="UP000030014"/>
    </source>
</evidence>
<dbReference type="PROSITE" id="PS50042">
    <property type="entry name" value="CNMP_BINDING_3"/>
    <property type="match status" value="1"/>
</dbReference>
<dbReference type="SUPFAM" id="SSF51206">
    <property type="entry name" value="cAMP-binding domain-like"/>
    <property type="match status" value="1"/>
</dbReference>
<keyword evidence="1" id="KW-0805">Transcription regulation</keyword>
<reference evidence="6 7" key="1">
    <citation type="submission" date="2014-01" db="EMBL/GenBank/DDBJ databases">
        <title>Plasmidome dynamics in the species complex Clostridium novyi sensu lato converts strains of independent lineages into distinctly different pathogens.</title>
        <authorList>
            <person name="Skarin H."/>
            <person name="Segerman B."/>
        </authorList>
    </citation>
    <scope>NUCLEOTIDE SEQUENCE [LARGE SCALE GENOMIC DNA]</scope>
    <source>
        <strain evidence="6 7">DC5</strain>
    </source>
</reference>
<organism evidence="6 7">
    <name type="scientific">Clostridium botulinum C/D str. DC5</name>
    <dbReference type="NCBI Taxonomy" id="1443128"/>
    <lineage>
        <taxon>Bacteria</taxon>
        <taxon>Bacillati</taxon>
        <taxon>Bacillota</taxon>
        <taxon>Clostridia</taxon>
        <taxon>Eubacteriales</taxon>
        <taxon>Clostridiaceae</taxon>
        <taxon>Clostridium</taxon>
    </lineage>
</organism>
<dbReference type="Gene3D" id="2.60.120.10">
    <property type="entry name" value="Jelly Rolls"/>
    <property type="match status" value="1"/>
</dbReference>
<dbReference type="InterPro" id="IPR036390">
    <property type="entry name" value="WH_DNA-bd_sf"/>
</dbReference>
<accession>A0A0A0IBR1</accession>
<dbReference type="Pfam" id="PF13545">
    <property type="entry name" value="HTH_Crp_2"/>
    <property type="match status" value="1"/>
</dbReference>
<dbReference type="GO" id="GO:0003677">
    <property type="term" value="F:DNA binding"/>
    <property type="evidence" value="ECO:0007669"/>
    <property type="project" value="UniProtKB-KW"/>
</dbReference>
<evidence type="ECO:0000256" key="2">
    <source>
        <dbReference type="ARBA" id="ARBA00023125"/>
    </source>
</evidence>
<keyword evidence="2" id="KW-0238">DNA-binding</keyword>
<feature type="domain" description="Cyclic nucleotide-binding" evidence="4">
    <location>
        <begin position="12"/>
        <end position="131"/>
    </location>
</feature>
<dbReference type="RefSeq" id="WP_039256555.1">
    <property type="nucleotide sequence ID" value="NZ_JDRY01000059.1"/>
</dbReference>
<dbReference type="Proteomes" id="UP000030014">
    <property type="component" value="Unassembled WGS sequence"/>
</dbReference>
<dbReference type="GO" id="GO:0005829">
    <property type="term" value="C:cytosol"/>
    <property type="evidence" value="ECO:0007669"/>
    <property type="project" value="TreeGrafter"/>
</dbReference>
<dbReference type="SUPFAM" id="SSF46785">
    <property type="entry name" value="Winged helix' DNA-binding domain"/>
    <property type="match status" value="1"/>
</dbReference>
<evidence type="ECO:0000313" key="6">
    <source>
        <dbReference type="EMBL" id="KGM97973.1"/>
    </source>
</evidence>
<comment type="caution">
    <text evidence="6">The sequence shown here is derived from an EMBL/GenBank/DDBJ whole genome shotgun (WGS) entry which is preliminary data.</text>
</comment>
<dbReference type="Gene3D" id="1.10.10.10">
    <property type="entry name" value="Winged helix-like DNA-binding domain superfamily/Winged helix DNA-binding domain"/>
    <property type="match status" value="1"/>
</dbReference>
<dbReference type="GO" id="GO:0003700">
    <property type="term" value="F:DNA-binding transcription factor activity"/>
    <property type="evidence" value="ECO:0007669"/>
    <property type="project" value="TreeGrafter"/>
</dbReference>
<dbReference type="InterPro" id="IPR050397">
    <property type="entry name" value="Env_Response_Regulators"/>
</dbReference>
<dbReference type="AlphaFoldDB" id="A0A0A0IBR1"/>
<dbReference type="PANTHER" id="PTHR24567:SF74">
    <property type="entry name" value="HTH-TYPE TRANSCRIPTIONAL REGULATOR ARCR"/>
    <property type="match status" value="1"/>
</dbReference>
<name>A0A0A0IBR1_CLOBO</name>
<dbReference type="InterPro" id="IPR036388">
    <property type="entry name" value="WH-like_DNA-bd_sf"/>
</dbReference>
<evidence type="ECO:0000256" key="1">
    <source>
        <dbReference type="ARBA" id="ARBA00023015"/>
    </source>
</evidence>
<feature type="domain" description="HTH crp-type" evidence="5">
    <location>
        <begin position="145"/>
        <end position="218"/>
    </location>
</feature>
<dbReference type="SMART" id="SM00100">
    <property type="entry name" value="cNMP"/>
    <property type="match status" value="1"/>
</dbReference>
<evidence type="ECO:0000259" key="5">
    <source>
        <dbReference type="PROSITE" id="PS51063"/>
    </source>
</evidence>
<dbReference type="InterPro" id="IPR000595">
    <property type="entry name" value="cNMP-bd_dom"/>
</dbReference>
<dbReference type="InterPro" id="IPR012318">
    <property type="entry name" value="HTH_CRP"/>
</dbReference>
<dbReference type="CDD" id="cd00038">
    <property type="entry name" value="CAP_ED"/>
    <property type="match status" value="1"/>
</dbReference>
<gene>
    <name evidence="6" type="ORF">Z955_11710</name>
</gene>
<evidence type="ECO:0000256" key="3">
    <source>
        <dbReference type="ARBA" id="ARBA00023163"/>
    </source>
</evidence>
<dbReference type="InterPro" id="IPR018490">
    <property type="entry name" value="cNMP-bd_dom_sf"/>
</dbReference>
<dbReference type="PROSITE" id="PS51063">
    <property type="entry name" value="HTH_CRP_2"/>
    <property type="match status" value="1"/>
</dbReference>
<evidence type="ECO:0000259" key="4">
    <source>
        <dbReference type="PROSITE" id="PS50042"/>
    </source>
</evidence>
<dbReference type="Pfam" id="PF00027">
    <property type="entry name" value="cNMP_binding"/>
    <property type="match status" value="1"/>
</dbReference>
<sequence length="226" mass="26340">MLNEEKLLMIPIFRELEETTLRLLEESVNSCILNKGEVLFREREKIDKIYVVLSGKVTMYRNNAEGHKKVIYILDAGQMINEVILDGKPTSINCEAFESTEILWFNSEKFFNIMQKDFKLTKEVMNMMSKKIRRLYRQLKNTVPIRVDKKVAAKLWKLAKDYGVDLNGETEIQLKITVTSLAEMLGSSRETISRALKLLTSEGLIRYKNKKFIINRSRVSKYFKGV</sequence>
<proteinExistence type="predicted"/>
<dbReference type="PANTHER" id="PTHR24567">
    <property type="entry name" value="CRP FAMILY TRANSCRIPTIONAL REGULATORY PROTEIN"/>
    <property type="match status" value="1"/>
</dbReference>
<dbReference type="SMART" id="SM00419">
    <property type="entry name" value="HTH_CRP"/>
    <property type="match status" value="1"/>
</dbReference>
<keyword evidence="3" id="KW-0804">Transcription</keyword>